<dbReference type="PANTHER" id="PTHR32309:SF31">
    <property type="entry name" value="CAPSULAR EXOPOLYSACCHARIDE FAMILY"/>
    <property type="match status" value="1"/>
</dbReference>
<evidence type="ECO:0000256" key="2">
    <source>
        <dbReference type="ARBA" id="ARBA00022475"/>
    </source>
</evidence>
<feature type="domain" description="Polysaccharide chain length determinant N-terminal" evidence="7">
    <location>
        <begin position="19"/>
        <end position="108"/>
    </location>
</feature>
<evidence type="ECO:0000256" key="4">
    <source>
        <dbReference type="ARBA" id="ARBA00022989"/>
    </source>
</evidence>
<evidence type="ECO:0000313" key="9">
    <source>
        <dbReference type="Proteomes" id="UP000267223"/>
    </source>
</evidence>
<dbReference type="RefSeq" id="WP_123119440.1">
    <property type="nucleotide sequence ID" value="NZ_RJJR01000002.1"/>
</dbReference>
<dbReference type="Proteomes" id="UP000267223">
    <property type="component" value="Unassembled WGS sequence"/>
</dbReference>
<keyword evidence="5 6" id="KW-0472">Membrane</keyword>
<proteinExistence type="predicted"/>
<evidence type="ECO:0000256" key="5">
    <source>
        <dbReference type="ARBA" id="ARBA00023136"/>
    </source>
</evidence>
<evidence type="ECO:0000256" key="3">
    <source>
        <dbReference type="ARBA" id="ARBA00022692"/>
    </source>
</evidence>
<feature type="transmembrane region" description="Helical" evidence="6">
    <location>
        <begin position="26"/>
        <end position="46"/>
    </location>
</feature>
<evidence type="ECO:0000256" key="6">
    <source>
        <dbReference type="SAM" id="Phobius"/>
    </source>
</evidence>
<sequence>MTRENEKELPVQHSFLVFLKSLLKRWPLFCIIGLVFGVAGFIYAWIQAPKYESNLTFVLNQGNNSGISGALNLAAQFGLNIHDQANDVFSGDNIIEVIKSRRMVESVFLTVDTFNSTPYTLIEFYRQKMLNLDKKKISASPVHFPVGVMRASLNYAQDSVLYATFTDFTKFSLEADKPDKMLSIFSIRVKTSNEKFTKVFTDRLIHAADSFYTEICSKKERETLDILEQRVASMRGGLSSSLSSKAASEDANLNPAFAESQVPLQKQQINAQVYGSAYSELFKNLELARFQYLNKIPLIQIIDPANYPMKKIKAGKLKTSLMFAFTGIFITFLIFWLIRLYKDIR</sequence>
<protein>
    <recommendedName>
        <fullName evidence="7">Polysaccharide chain length determinant N-terminal domain-containing protein</fullName>
    </recommendedName>
</protein>
<evidence type="ECO:0000313" key="8">
    <source>
        <dbReference type="EMBL" id="RNI38877.1"/>
    </source>
</evidence>
<keyword evidence="9" id="KW-1185">Reference proteome</keyword>
<accession>A0A3M9NNG9</accession>
<organism evidence="8 9">
    <name type="scientific">Hanamia caeni</name>
    <dbReference type="NCBI Taxonomy" id="2294116"/>
    <lineage>
        <taxon>Bacteria</taxon>
        <taxon>Pseudomonadati</taxon>
        <taxon>Bacteroidota</taxon>
        <taxon>Chitinophagia</taxon>
        <taxon>Chitinophagales</taxon>
        <taxon>Chitinophagaceae</taxon>
        <taxon>Hanamia</taxon>
    </lineage>
</organism>
<dbReference type="Pfam" id="PF02706">
    <property type="entry name" value="Wzz"/>
    <property type="match status" value="1"/>
</dbReference>
<dbReference type="OrthoDB" id="745212at2"/>
<keyword evidence="3 6" id="KW-0812">Transmembrane</keyword>
<dbReference type="GO" id="GO:0005886">
    <property type="term" value="C:plasma membrane"/>
    <property type="evidence" value="ECO:0007669"/>
    <property type="project" value="UniProtKB-SubCell"/>
</dbReference>
<evidence type="ECO:0000259" key="7">
    <source>
        <dbReference type="Pfam" id="PF02706"/>
    </source>
</evidence>
<feature type="transmembrane region" description="Helical" evidence="6">
    <location>
        <begin position="319"/>
        <end position="338"/>
    </location>
</feature>
<comment type="subcellular location">
    <subcellularLocation>
        <location evidence="1">Cell membrane</location>
        <topology evidence="1">Multi-pass membrane protein</topology>
    </subcellularLocation>
</comment>
<keyword evidence="2" id="KW-1003">Cell membrane</keyword>
<dbReference type="InterPro" id="IPR050445">
    <property type="entry name" value="Bact_polysacc_biosynth/exp"/>
</dbReference>
<dbReference type="AlphaFoldDB" id="A0A3M9NNG9"/>
<dbReference type="EMBL" id="RJJR01000002">
    <property type="protein sequence ID" value="RNI38877.1"/>
    <property type="molecule type" value="Genomic_DNA"/>
</dbReference>
<keyword evidence="4 6" id="KW-1133">Transmembrane helix</keyword>
<dbReference type="InterPro" id="IPR003856">
    <property type="entry name" value="LPS_length_determ_N"/>
</dbReference>
<reference evidence="8 9" key="1">
    <citation type="submission" date="2018-11" db="EMBL/GenBank/DDBJ databases">
        <title>Draft genome sequence of Ferruginibacter sp. BO-59.</title>
        <authorList>
            <person name="Im W.T."/>
        </authorList>
    </citation>
    <scope>NUCLEOTIDE SEQUENCE [LARGE SCALE GENOMIC DNA]</scope>
    <source>
        <strain evidence="8 9">BO-59</strain>
    </source>
</reference>
<name>A0A3M9NNG9_9BACT</name>
<gene>
    <name evidence="8" type="ORF">EFY79_04230</name>
</gene>
<evidence type="ECO:0000256" key="1">
    <source>
        <dbReference type="ARBA" id="ARBA00004651"/>
    </source>
</evidence>
<comment type="caution">
    <text evidence="8">The sequence shown here is derived from an EMBL/GenBank/DDBJ whole genome shotgun (WGS) entry which is preliminary data.</text>
</comment>
<dbReference type="PANTHER" id="PTHR32309">
    <property type="entry name" value="TYROSINE-PROTEIN KINASE"/>
    <property type="match status" value="1"/>
</dbReference>